<feature type="transmembrane region" description="Helical" evidence="11">
    <location>
        <begin position="104"/>
        <end position="127"/>
    </location>
</feature>
<accession>A0ABV6JYJ4</accession>
<reference evidence="12 13" key="1">
    <citation type="submission" date="2024-09" db="EMBL/GenBank/DDBJ databases">
        <authorList>
            <person name="Sun Q."/>
            <person name="Mori K."/>
        </authorList>
    </citation>
    <scope>NUCLEOTIDE SEQUENCE [LARGE SCALE GENOMIC DNA]</scope>
    <source>
        <strain evidence="12 13">TBRC 5777</strain>
    </source>
</reference>
<evidence type="ECO:0000256" key="7">
    <source>
        <dbReference type="ARBA" id="ARBA00022989"/>
    </source>
</evidence>
<comment type="function">
    <text evidence="9">Part of the binding-protein-dependent transport system for D-xylose. Probably responsible for the translocation of the substrate across the membrane.</text>
</comment>
<proteinExistence type="predicted"/>
<evidence type="ECO:0000256" key="9">
    <source>
        <dbReference type="ARBA" id="ARBA00035611"/>
    </source>
</evidence>
<keyword evidence="13" id="KW-1185">Reference proteome</keyword>
<evidence type="ECO:0000256" key="1">
    <source>
        <dbReference type="ARBA" id="ARBA00004651"/>
    </source>
</evidence>
<dbReference type="RefSeq" id="WP_377046568.1">
    <property type="nucleotide sequence ID" value="NZ_JBHLUN010000017.1"/>
</dbReference>
<dbReference type="PANTHER" id="PTHR32196:SF32">
    <property type="entry name" value="XYLOSE TRANSPORT SYSTEM PERMEASE PROTEIN XYLH"/>
    <property type="match status" value="1"/>
</dbReference>
<feature type="transmembrane region" description="Helical" evidence="11">
    <location>
        <begin position="25"/>
        <end position="46"/>
    </location>
</feature>
<gene>
    <name evidence="12" type="primary">mmsB</name>
    <name evidence="12" type="ORF">ACFFGY_21400</name>
</gene>
<organism evidence="12 13">
    <name type="scientific">Roseomonas elaeocarpi</name>
    <dbReference type="NCBI Taxonomy" id="907779"/>
    <lineage>
        <taxon>Bacteria</taxon>
        <taxon>Pseudomonadati</taxon>
        <taxon>Pseudomonadota</taxon>
        <taxon>Alphaproteobacteria</taxon>
        <taxon>Acetobacterales</taxon>
        <taxon>Roseomonadaceae</taxon>
        <taxon>Roseomonas</taxon>
    </lineage>
</organism>
<protein>
    <recommendedName>
        <fullName evidence="10">Xylose transport system permease protein XylH</fullName>
    </recommendedName>
</protein>
<dbReference type="EMBL" id="JBHLUN010000017">
    <property type="protein sequence ID" value="MFC0410813.1"/>
    <property type="molecule type" value="Genomic_DNA"/>
</dbReference>
<evidence type="ECO:0000313" key="13">
    <source>
        <dbReference type="Proteomes" id="UP001589865"/>
    </source>
</evidence>
<evidence type="ECO:0000256" key="2">
    <source>
        <dbReference type="ARBA" id="ARBA00022448"/>
    </source>
</evidence>
<comment type="caution">
    <text evidence="12">The sequence shown here is derived from an EMBL/GenBank/DDBJ whole genome shotgun (WGS) entry which is preliminary data.</text>
</comment>
<keyword evidence="7 11" id="KW-1133">Transmembrane helix</keyword>
<evidence type="ECO:0000256" key="8">
    <source>
        <dbReference type="ARBA" id="ARBA00023136"/>
    </source>
</evidence>
<evidence type="ECO:0000313" key="12">
    <source>
        <dbReference type="EMBL" id="MFC0410813.1"/>
    </source>
</evidence>
<feature type="transmembrane region" description="Helical" evidence="11">
    <location>
        <begin position="221"/>
        <end position="239"/>
    </location>
</feature>
<evidence type="ECO:0000256" key="11">
    <source>
        <dbReference type="SAM" id="Phobius"/>
    </source>
</evidence>
<feature type="transmembrane region" description="Helical" evidence="11">
    <location>
        <begin position="245"/>
        <end position="262"/>
    </location>
</feature>
<evidence type="ECO:0000256" key="5">
    <source>
        <dbReference type="ARBA" id="ARBA00022597"/>
    </source>
</evidence>
<dbReference type="NCBIfam" id="NF040906">
    <property type="entry name" value="GguB"/>
    <property type="match status" value="1"/>
</dbReference>
<dbReference type="Pfam" id="PF02653">
    <property type="entry name" value="BPD_transp_2"/>
    <property type="match status" value="1"/>
</dbReference>
<keyword evidence="3" id="KW-1003">Cell membrane</keyword>
<comment type="subcellular location">
    <subcellularLocation>
        <location evidence="1">Cell membrane</location>
        <topology evidence="1">Multi-pass membrane protein</topology>
    </subcellularLocation>
</comment>
<keyword evidence="8 11" id="KW-0472">Membrane</keyword>
<name>A0ABV6JYJ4_9PROT</name>
<keyword evidence="2" id="KW-0813">Transport</keyword>
<evidence type="ECO:0000256" key="4">
    <source>
        <dbReference type="ARBA" id="ARBA00022519"/>
    </source>
</evidence>
<evidence type="ECO:0000256" key="6">
    <source>
        <dbReference type="ARBA" id="ARBA00022692"/>
    </source>
</evidence>
<evidence type="ECO:0000256" key="3">
    <source>
        <dbReference type="ARBA" id="ARBA00022475"/>
    </source>
</evidence>
<feature type="transmembrane region" description="Helical" evidence="11">
    <location>
        <begin position="180"/>
        <end position="200"/>
    </location>
</feature>
<dbReference type="CDD" id="cd06579">
    <property type="entry name" value="TM_PBP1_transp_AraH_like"/>
    <property type="match status" value="1"/>
</dbReference>
<keyword evidence="6 11" id="KW-0812">Transmembrane</keyword>
<evidence type="ECO:0000256" key="10">
    <source>
        <dbReference type="ARBA" id="ARBA00035686"/>
    </source>
</evidence>
<dbReference type="PANTHER" id="PTHR32196">
    <property type="entry name" value="ABC TRANSPORTER PERMEASE PROTEIN YPHD-RELATED-RELATED"/>
    <property type="match status" value="1"/>
</dbReference>
<feature type="transmembrane region" description="Helical" evidence="11">
    <location>
        <begin position="134"/>
        <end position="160"/>
    </location>
</feature>
<feature type="transmembrane region" description="Helical" evidence="11">
    <location>
        <begin position="292"/>
        <end position="312"/>
    </location>
</feature>
<keyword evidence="5" id="KW-0762">Sugar transport</keyword>
<sequence>MSEQVVAPVPGRSHLGLLKNNLRDYGMLMSLFAIMLFFQVVTGGTLLRPLNLTNLILQNSYIVIMALGMLLVIVTGHIDLSVGSVAGFIGALAAVLMVQYGVPFVPAAILCLVAGGLIGALQGYWVAYFKIPSFIVTLAGMLVFKGLMLLILGGMSVGPFPATFQKLSSGFIPEFLPDESGLHLSSMFLGLVVVLVITYLNYRNRTRQQSHAIEVEPTGIFLGKNIVIAAAILYFTWLIVSHRGLPNVLIIMLALIALYAFVTNRTIIGRQIYAVGGNEKAAKLSGVKTERLTFLTFVNMGVLAALAGLIFAARLNTATPKAGLGFELDVIAACFIGGASAYGGVGKVVGAVIGAFIMGVMNNGMSILGIGIDYQQVIKGIVLLGAVCVDVYNQRRA</sequence>
<dbReference type="InterPro" id="IPR001851">
    <property type="entry name" value="ABC_transp_permease"/>
</dbReference>
<keyword evidence="4" id="KW-0997">Cell inner membrane</keyword>
<dbReference type="Proteomes" id="UP001589865">
    <property type="component" value="Unassembled WGS sequence"/>
</dbReference>